<feature type="domain" description="RING-type" evidence="8">
    <location>
        <begin position="334"/>
        <end position="545"/>
    </location>
</feature>
<keyword evidence="7" id="KW-0862">Zinc</keyword>
<dbReference type="SUPFAM" id="SSF57850">
    <property type="entry name" value="RING/U-box"/>
    <property type="match status" value="1"/>
</dbReference>
<dbReference type="Gene3D" id="1.20.120.1750">
    <property type="match status" value="1"/>
</dbReference>
<dbReference type="AlphaFoldDB" id="T1J9J9"/>
<dbReference type="GO" id="GO:0008270">
    <property type="term" value="F:zinc ion binding"/>
    <property type="evidence" value="ECO:0007669"/>
    <property type="project" value="UniProtKB-KW"/>
</dbReference>
<evidence type="ECO:0000256" key="5">
    <source>
        <dbReference type="ARBA" id="ARBA00022771"/>
    </source>
</evidence>
<dbReference type="GO" id="GO:0016740">
    <property type="term" value="F:transferase activity"/>
    <property type="evidence" value="ECO:0007669"/>
    <property type="project" value="UniProtKB-KW"/>
</dbReference>
<dbReference type="InterPro" id="IPR047546">
    <property type="entry name" value="Rcat_RBR_RNF216"/>
</dbReference>
<evidence type="ECO:0000256" key="7">
    <source>
        <dbReference type="ARBA" id="ARBA00022833"/>
    </source>
</evidence>
<evidence type="ECO:0000256" key="6">
    <source>
        <dbReference type="ARBA" id="ARBA00022786"/>
    </source>
</evidence>
<dbReference type="CDD" id="cd20353">
    <property type="entry name" value="Rcat_RBR_RNF216"/>
    <property type="match status" value="1"/>
</dbReference>
<comment type="pathway">
    <text evidence="1">Protein modification; protein ubiquitination.</text>
</comment>
<dbReference type="PhylomeDB" id="T1J9J9"/>
<reference evidence="10" key="1">
    <citation type="submission" date="2011-05" db="EMBL/GenBank/DDBJ databases">
        <authorList>
            <person name="Richards S.R."/>
            <person name="Qu J."/>
            <person name="Jiang H."/>
            <person name="Jhangiani S.N."/>
            <person name="Agravi P."/>
            <person name="Goodspeed R."/>
            <person name="Gross S."/>
            <person name="Mandapat C."/>
            <person name="Jackson L."/>
            <person name="Mathew T."/>
            <person name="Pu L."/>
            <person name="Thornton R."/>
            <person name="Saada N."/>
            <person name="Wilczek-Boney K.B."/>
            <person name="Lee S."/>
            <person name="Kovar C."/>
            <person name="Wu Y."/>
            <person name="Scherer S.E."/>
            <person name="Worley K.C."/>
            <person name="Muzny D.M."/>
            <person name="Gibbs R."/>
        </authorList>
    </citation>
    <scope>NUCLEOTIDE SEQUENCE</scope>
    <source>
        <strain evidence="10">Brora</strain>
    </source>
</reference>
<dbReference type="EnsemblMetazoa" id="SMAR010396-RA">
    <property type="protein sequence ID" value="SMAR010396-PA"/>
    <property type="gene ID" value="SMAR010396"/>
</dbReference>
<dbReference type="eggNOG" id="KOG1812">
    <property type="taxonomic scope" value="Eukaryota"/>
</dbReference>
<keyword evidence="2" id="KW-0808">Transferase</keyword>
<organism evidence="9 10">
    <name type="scientific">Strigamia maritima</name>
    <name type="common">European centipede</name>
    <name type="synonym">Geophilus maritimus</name>
    <dbReference type="NCBI Taxonomy" id="126957"/>
    <lineage>
        <taxon>Eukaryota</taxon>
        <taxon>Metazoa</taxon>
        <taxon>Ecdysozoa</taxon>
        <taxon>Arthropoda</taxon>
        <taxon>Myriapoda</taxon>
        <taxon>Chilopoda</taxon>
        <taxon>Pleurostigmophora</taxon>
        <taxon>Geophilomorpha</taxon>
        <taxon>Linotaeniidae</taxon>
        <taxon>Strigamia</taxon>
    </lineage>
</organism>
<dbReference type="PANTHER" id="PTHR22770:SF47">
    <property type="entry name" value="E3 UBIQUITIN-PROTEIN LIGASE RNF216"/>
    <property type="match status" value="1"/>
</dbReference>
<dbReference type="Pfam" id="PF26200">
    <property type="entry name" value="Rcat_RNF216"/>
    <property type="match status" value="1"/>
</dbReference>
<sequence>MDSRSPIPAIPAIPAIPPTTYQNLMNDVTVVKKYVHDRTDEEIFAYLEAHYNDFNRIERVVHELVGRNDIFIEENEIDKEENHKLEQIDLNNEQVQRLLGIKQCCWTQSCTCWTPRGNNGALPLIRRENSSISDENYKSYHDEQLKTLMEILPDGDSSFFSNFIRMNRGNETFINESVNLWLQKGNYKRRVEIQSEGVKKNRFVEGNMSVEEFLDIFPDPETFFDKARNTDVNKNYKHHVLIYTSNNYSLCDSYLVQIILKHKYRLIPVVEEMKCYEPAMKRIKKELREMPKEIDELFYQELTYLKLIDEIKGYRQRKDEEKRKRLEEAKSNGTLMTCECCFEEELLLDDMLPCPKDHLFCKICICRQAEINIGANKLQFPCFNGYCKEDFSMTVLQKCLKPNVFSIILRKVQEEEIRRAQIADLESCPFCSFSAIMPDPNDKVFKCLNPECLKSSCRLCKELNHVPLRCNEVEKKPEVDMRTFIENKMSDALMRTCPKCKCRLIKYEGCNRMTCTCGQMMCYLCRQPIDGYSHFESFGNSNSKCPITSNVFDLHQKELKSSAEAARREYIRLHPEVASMELKHDPIKHISNEHRLNLTKMTEFPVRRFDFTKIPIDSRGKATCIS</sequence>
<dbReference type="PANTHER" id="PTHR22770">
    <property type="entry name" value="UBIQUITIN CONJUGATING ENZYME 7 INTERACTING PROTEIN-RELATED"/>
    <property type="match status" value="1"/>
</dbReference>
<evidence type="ECO:0000256" key="2">
    <source>
        <dbReference type="ARBA" id="ARBA00022679"/>
    </source>
</evidence>
<dbReference type="PROSITE" id="PS51873">
    <property type="entry name" value="TRIAD"/>
    <property type="match status" value="1"/>
</dbReference>
<dbReference type="InterPro" id="IPR047545">
    <property type="entry name" value="BRcat_RBR_RNF216"/>
</dbReference>
<evidence type="ECO:0000256" key="3">
    <source>
        <dbReference type="ARBA" id="ARBA00022723"/>
    </source>
</evidence>
<dbReference type="Proteomes" id="UP000014500">
    <property type="component" value="Unassembled WGS sequence"/>
</dbReference>
<proteinExistence type="predicted"/>
<name>T1J9J9_STRMM</name>
<keyword evidence="5" id="KW-0863">Zinc-finger</keyword>
<keyword evidence="4" id="KW-0677">Repeat</keyword>
<dbReference type="InterPro" id="IPR051628">
    <property type="entry name" value="LUBAC_E3_Ligases"/>
</dbReference>
<accession>T1J9J9</accession>
<evidence type="ECO:0000313" key="9">
    <source>
        <dbReference type="EnsemblMetazoa" id="SMAR010396-PA"/>
    </source>
</evidence>
<evidence type="ECO:0000256" key="4">
    <source>
        <dbReference type="ARBA" id="ARBA00022737"/>
    </source>
</evidence>
<protein>
    <recommendedName>
        <fullName evidence="8">RING-type domain-containing protein</fullName>
    </recommendedName>
</protein>
<dbReference type="InterPro" id="IPR044066">
    <property type="entry name" value="TRIAD_supradom"/>
</dbReference>
<dbReference type="CDD" id="cd20339">
    <property type="entry name" value="BRcat_RBR_RNF216"/>
    <property type="match status" value="1"/>
</dbReference>
<evidence type="ECO:0000313" key="10">
    <source>
        <dbReference type="Proteomes" id="UP000014500"/>
    </source>
</evidence>
<keyword evidence="10" id="KW-1185">Reference proteome</keyword>
<evidence type="ECO:0000256" key="1">
    <source>
        <dbReference type="ARBA" id="ARBA00004906"/>
    </source>
</evidence>
<dbReference type="HOGENOM" id="CLU_437030_0_0_1"/>
<keyword evidence="3" id="KW-0479">Metal-binding</keyword>
<keyword evidence="6" id="KW-0833">Ubl conjugation pathway</keyword>
<dbReference type="STRING" id="126957.T1J9J9"/>
<dbReference type="EMBL" id="JH431976">
    <property type="status" value="NOT_ANNOTATED_CDS"/>
    <property type="molecule type" value="Genomic_DNA"/>
</dbReference>
<reference evidence="9" key="2">
    <citation type="submission" date="2015-02" db="UniProtKB">
        <authorList>
            <consortium name="EnsemblMetazoa"/>
        </authorList>
    </citation>
    <scope>IDENTIFICATION</scope>
</reference>
<evidence type="ECO:0000259" key="8">
    <source>
        <dbReference type="PROSITE" id="PS51873"/>
    </source>
</evidence>